<evidence type="ECO:0000313" key="2">
    <source>
        <dbReference type="EMBL" id="SFM01150.1"/>
    </source>
</evidence>
<keyword evidence="3" id="KW-1185">Reference proteome</keyword>
<dbReference type="AlphaFoldDB" id="A0A1I4MDB7"/>
<name>A0A1I4MDB7_9BACI</name>
<proteinExistence type="predicted"/>
<evidence type="ECO:0000313" key="3">
    <source>
        <dbReference type="Proteomes" id="UP000199668"/>
    </source>
</evidence>
<protein>
    <submittedName>
        <fullName evidence="2">Uncharacterized protein</fullName>
    </submittedName>
</protein>
<reference evidence="2 3" key="1">
    <citation type="submission" date="2016-10" db="EMBL/GenBank/DDBJ databases">
        <authorList>
            <person name="de Groot N.N."/>
        </authorList>
    </citation>
    <scope>NUCLEOTIDE SEQUENCE [LARGE SCALE GENOMIC DNA]</scope>
    <source>
        <strain evidence="2 3">CGMCC 1.6134</strain>
    </source>
</reference>
<sequence>MAKTRKPLGWGSISLFVFVCSTFVSFWSFNRQLLGEHIVDYLHLDISYIVITIVLLGLSIILGWKFPKHLFSKSGLISSSIFLNLLLVLFVIDIILSIFNMVL</sequence>
<feature type="transmembrane region" description="Helical" evidence="1">
    <location>
        <begin position="7"/>
        <end position="29"/>
    </location>
</feature>
<evidence type="ECO:0000256" key="1">
    <source>
        <dbReference type="SAM" id="Phobius"/>
    </source>
</evidence>
<dbReference type="Proteomes" id="UP000199668">
    <property type="component" value="Unassembled WGS sequence"/>
</dbReference>
<organism evidence="2 3">
    <name type="scientific">Salibacterium qingdaonense</name>
    <dbReference type="NCBI Taxonomy" id="266892"/>
    <lineage>
        <taxon>Bacteria</taxon>
        <taxon>Bacillati</taxon>
        <taxon>Bacillota</taxon>
        <taxon>Bacilli</taxon>
        <taxon>Bacillales</taxon>
        <taxon>Bacillaceae</taxon>
    </lineage>
</organism>
<feature type="transmembrane region" description="Helical" evidence="1">
    <location>
        <begin position="41"/>
        <end position="64"/>
    </location>
</feature>
<feature type="transmembrane region" description="Helical" evidence="1">
    <location>
        <begin position="76"/>
        <end position="99"/>
    </location>
</feature>
<gene>
    <name evidence="2" type="ORF">SAMN04488054_11139</name>
</gene>
<dbReference type="EMBL" id="FOTY01000011">
    <property type="protein sequence ID" value="SFM01150.1"/>
    <property type="molecule type" value="Genomic_DNA"/>
</dbReference>
<keyword evidence="1" id="KW-0472">Membrane</keyword>
<keyword evidence="1" id="KW-1133">Transmembrane helix</keyword>
<dbReference type="RefSeq" id="WP_090926913.1">
    <property type="nucleotide sequence ID" value="NZ_FOTY01000011.1"/>
</dbReference>
<accession>A0A1I4MDB7</accession>
<keyword evidence="1" id="KW-0812">Transmembrane</keyword>
<dbReference type="OrthoDB" id="2936579at2"/>